<evidence type="ECO:0000256" key="2">
    <source>
        <dbReference type="ARBA" id="ARBA00022771"/>
    </source>
</evidence>
<dbReference type="Pfam" id="PF12017">
    <property type="entry name" value="Tnp_P_element"/>
    <property type="match status" value="1"/>
</dbReference>
<comment type="caution">
    <text evidence="7">The sequence shown here is derived from an EMBL/GenBank/DDBJ whole genome shotgun (WGS) entry which is preliminary data.</text>
</comment>
<keyword evidence="2 5" id="KW-0863">Zinc-finger</keyword>
<evidence type="ECO:0000256" key="5">
    <source>
        <dbReference type="PROSITE-ProRule" id="PRU00309"/>
    </source>
</evidence>
<keyword evidence="4 5" id="KW-0238">DNA-binding</keyword>
<dbReference type="GO" id="GO:0003677">
    <property type="term" value="F:DNA binding"/>
    <property type="evidence" value="ECO:0007669"/>
    <property type="project" value="UniProtKB-UniRule"/>
</dbReference>
<reference evidence="7" key="1">
    <citation type="submission" date="2022-11" db="EMBL/GenBank/DDBJ databases">
        <title>Chromosome-level genome of Pogonophryne albipinna.</title>
        <authorList>
            <person name="Jo E."/>
        </authorList>
    </citation>
    <scope>NUCLEOTIDE SEQUENCE</scope>
    <source>
        <strain evidence="7">SGF0006</strain>
        <tissue evidence="7">Muscle</tissue>
    </source>
</reference>
<feature type="domain" description="THAP-type" evidence="6">
    <location>
        <begin position="1"/>
        <end position="89"/>
    </location>
</feature>
<dbReference type="AlphaFoldDB" id="A0AAD6F7J6"/>
<dbReference type="Pfam" id="PF21787">
    <property type="entry name" value="TNP-like_RNaseH_N"/>
    <property type="match status" value="1"/>
</dbReference>
<accession>A0AAD6F7J6</accession>
<dbReference type="EMBL" id="JAPTMU010000032">
    <property type="protein sequence ID" value="KAJ4923428.1"/>
    <property type="molecule type" value="Genomic_DNA"/>
</dbReference>
<evidence type="ECO:0000256" key="3">
    <source>
        <dbReference type="ARBA" id="ARBA00022833"/>
    </source>
</evidence>
<dbReference type="SUPFAM" id="SSF57716">
    <property type="entry name" value="Glucocorticoid receptor-like (DNA-binding domain)"/>
    <property type="match status" value="1"/>
</dbReference>
<dbReference type="InterPro" id="IPR048365">
    <property type="entry name" value="TNP-like_RNaseH_N"/>
</dbReference>
<dbReference type="PANTHER" id="PTHR47577">
    <property type="entry name" value="THAP DOMAIN-CONTAINING PROTEIN 6"/>
    <property type="match status" value="1"/>
</dbReference>
<organism evidence="7 8">
    <name type="scientific">Pogonophryne albipinna</name>
    <dbReference type="NCBI Taxonomy" id="1090488"/>
    <lineage>
        <taxon>Eukaryota</taxon>
        <taxon>Metazoa</taxon>
        <taxon>Chordata</taxon>
        <taxon>Craniata</taxon>
        <taxon>Vertebrata</taxon>
        <taxon>Euteleostomi</taxon>
        <taxon>Actinopterygii</taxon>
        <taxon>Neopterygii</taxon>
        <taxon>Teleostei</taxon>
        <taxon>Neoteleostei</taxon>
        <taxon>Acanthomorphata</taxon>
        <taxon>Eupercaria</taxon>
        <taxon>Perciformes</taxon>
        <taxon>Notothenioidei</taxon>
        <taxon>Pogonophryne</taxon>
    </lineage>
</organism>
<protein>
    <recommendedName>
        <fullName evidence="6">THAP-type domain-containing protein</fullName>
    </recommendedName>
</protein>
<evidence type="ECO:0000313" key="8">
    <source>
        <dbReference type="Proteomes" id="UP001219934"/>
    </source>
</evidence>
<evidence type="ECO:0000256" key="1">
    <source>
        <dbReference type="ARBA" id="ARBA00022723"/>
    </source>
</evidence>
<dbReference type="GO" id="GO:0008270">
    <property type="term" value="F:zinc ion binding"/>
    <property type="evidence" value="ECO:0007669"/>
    <property type="project" value="UniProtKB-KW"/>
</dbReference>
<gene>
    <name evidence="7" type="ORF">JOQ06_021427</name>
</gene>
<evidence type="ECO:0000259" key="6">
    <source>
        <dbReference type="PROSITE" id="PS50950"/>
    </source>
</evidence>
<proteinExistence type="predicted"/>
<evidence type="ECO:0000256" key="4">
    <source>
        <dbReference type="ARBA" id="ARBA00023125"/>
    </source>
</evidence>
<keyword evidence="8" id="KW-1185">Reference proteome</keyword>
<dbReference type="Pfam" id="PF05485">
    <property type="entry name" value="THAP"/>
    <property type="match status" value="1"/>
</dbReference>
<dbReference type="Proteomes" id="UP001219934">
    <property type="component" value="Unassembled WGS sequence"/>
</dbReference>
<evidence type="ECO:0000313" key="7">
    <source>
        <dbReference type="EMBL" id="KAJ4923428.1"/>
    </source>
</evidence>
<dbReference type="PANTHER" id="PTHR47577:SF1">
    <property type="entry name" value="THAP DOMAIN-CONTAINING PROTEIN 6"/>
    <property type="match status" value="1"/>
</dbReference>
<sequence>MPEHCAAYCCANRRTIANRGRGITFHKFPKDKDMRKKWEVALSRERFTASESSLQLPGSPPKNLQIDFKAKQGHEYSKDHREFALTLHLHGPKAYKYHRETTNLPLPHPHTLQRWLCSVDGKPGLNKMMLERRCHEDQAKYGCVALMLDAMAIRKHVQYNPHNQSMSGFVDMGDGNNETDVATEALVFMVVGLQGHWKAPIAYYLTKSLSPETQRVLLSHALEELDARGIRVVSVTMDGHASNVTMCNQLGCELKGNPQEPLQTSFPHPSTGDKVFVMMDACHMLKLARNMLQTSRICSYEYLGIM</sequence>
<dbReference type="InterPro" id="IPR021896">
    <property type="entry name" value="THAP9-like_HTH"/>
</dbReference>
<name>A0AAD6F7J6_9TELE</name>
<keyword evidence="1" id="KW-0479">Metal-binding</keyword>
<dbReference type="PROSITE" id="PS50950">
    <property type="entry name" value="ZF_THAP"/>
    <property type="match status" value="1"/>
</dbReference>
<keyword evidence="3" id="KW-0862">Zinc</keyword>
<dbReference type="InterPro" id="IPR006612">
    <property type="entry name" value="THAP_Znf"/>
</dbReference>